<dbReference type="RefSeq" id="WP_169679739.1">
    <property type="nucleotide sequence ID" value="NZ_JABBNU010000004.1"/>
</dbReference>
<keyword evidence="2" id="KW-0732">Signal</keyword>
<evidence type="ECO:0000313" key="3">
    <source>
        <dbReference type="EMBL" id="NMM48236.1"/>
    </source>
</evidence>
<sequence>MKSLLTILLLFIYISHNAQNNWPQTIKTKSGMVTVYQPHPEELNGNKLKTRAAVSIKKNENDEPIFGAVWSTSTMSIDRDSRIATLESVEITDIRFPDKLSDDNSAKLKSLIEESAPSWGLEIYIDEIIATIDKDKENIKPDYNNSPPEIIYVDYEAILVTIDGDPIYREEKDAKVDVIVNTPFLIFKDKEDGKFYLYGEKYWFTSNDLMSGWKEIPKLSGKLAQIDKEIKSQENAGEQNESEKVFNSTPEIIVKTKPAELISSDGPASFSSIQGTNLLYMDNSNEDVFMNIKDQKYYVVLSGRWYRADQITGQWKFVDSESLPEDFKAIPEGSDKDNVLANVAGTVAAEEALLDAQIPQTAKVNRKEATCTVEYDGKPKFEQIKGTSLSLAVNTSATVIRDNKGYYAVENGVWFFSNDPEGPWAVATDRPEDVKNIPPDNPAYNVKYVHVYDVTPSYVYMGYTPGYLGCYRYGPTIVYGTGYHYRPWYGSVYYPRPVTWGFGMHYNPWSGWNMSFGFSVGWFSFSWGGHGSYYHHHGGWWGPPAYRPHYWHRPPGGIYGNNNIIINNNFYGNHNNIYNQRPGISSNNRPNRPYRPPSRPVAPNNRPDYDRNPDRGNVTRPSNNRDPNTRPTTNDRVGQRPSTNTRPSTRESSNNVYSDRNGNVYRNTRESGWQQRSDNSWTRPSSNTNNLNKMQYQRSRGNTRVNNAQRNMPQRQPATRSRGGRR</sequence>
<protein>
    <recommendedName>
        <fullName evidence="5">Carbohydrate-binding family V/XII</fullName>
    </recommendedName>
</protein>
<gene>
    <name evidence="3" type="ORF">HH304_07485</name>
</gene>
<accession>A0A848IX54</accession>
<dbReference type="Proteomes" id="UP000559010">
    <property type="component" value="Unassembled WGS sequence"/>
</dbReference>
<reference evidence="3 4" key="1">
    <citation type="submission" date="2020-04" db="EMBL/GenBank/DDBJ databases">
        <title>Flammeovirgaceae bacterium KN852 isolated from deep sea.</title>
        <authorList>
            <person name="Zhang D.-C."/>
        </authorList>
    </citation>
    <scope>NUCLEOTIDE SEQUENCE [LARGE SCALE GENOMIC DNA]</scope>
    <source>
        <strain evidence="3 4">KN852</strain>
    </source>
</reference>
<feature type="compositionally biased region" description="Low complexity" evidence="1">
    <location>
        <begin position="619"/>
        <end position="636"/>
    </location>
</feature>
<proteinExistence type="predicted"/>
<feature type="compositionally biased region" description="Polar residues" evidence="1">
    <location>
        <begin position="640"/>
        <end position="719"/>
    </location>
</feature>
<name>A0A848IX54_9BACT</name>
<dbReference type="AlphaFoldDB" id="A0A848IX54"/>
<evidence type="ECO:0000256" key="2">
    <source>
        <dbReference type="SAM" id="SignalP"/>
    </source>
</evidence>
<comment type="caution">
    <text evidence="3">The sequence shown here is derived from an EMBL/GenBank/DDBJ whole genome shotgun (WGS) entry which is preliminary data.</text>
</comment>
<feature type="region of interest" description="Disordered" evidence="1">
    <location>
        <begin position="580"/>
        <end position="726"/>
    </location>
</feature>
<evidence type="ECO:0000313" key="4">
    <source>
        <dbReference type="Proteomes" id="UP000559010"/>
    </source>
</evidence>
<feature type="signal peptide" evidence="2">
    <location>
        <begin position="1"/>
        <end position="18"/>
    </location>
</feature>
<organism evidence="3 4">
    <name type="scientific">Marinigracilibium pacificum</name>
    <dbReference type="NCBI Taxonomy" id="2729599"/>
    <lineage>
        <taxon>Bacteria</taxon>
        <taxon>Pseudomonadati</taxon>
        <taxon>Bacteroidota</taxon>
        <taxon>Cytophagia</taxon>
        <taxon>Cytophagales</taxon>
        <taxon>Flammeovirgaceae</taxon>
        <taxon>Marinigracilibium</taxon>
    </lineage>
</organism>
<feature type="chain" id="PRO_5032315795" description="Carbohydrate-binding family V/XII" evidence="2">
    <location>
        <begin position="19"/>
        <end position="726"/>
    </location>
</feature>
<evidence type="ECO:0000256" key="1">
    <source>
        <dbReference type="SAM" id="MobiDB-lite"/>
    </source>
</evidence>
<dbReference type="EMBL" id="JABBNU010000004">
    <property type="protein sequence ID" value="NMM48236.1"/>
    <property type="molecule type" value="Genomic_DNA"/>
</dbReference>
<feature type="compositionally biased region" description="Low complexity" evidence="1">
    <location>
        <begin position="580"/>
        <end position="591"/>
    </location>
</feature>
<evidence type="ECO:0008006" key="5">
    <source>
        <dbReference type="Google" id="ProtNLM"/>
    </source>
</evidence>
<keyword evidence="4" id="KW-1185">Reference proteome</keyword>